<keyword evidence="1" id="KW-0175">Coiled coil</keyword>
<feature type="coiled-coil region" evidence="1">
    <location>
        <begin position="716"/>
        <end position="768"/>
    </location>
</feature>
<feature type="coiled-coil region" evidence="1">
    <location>
        <begin position="4729"/>
        <end position="4756"/>
    </location>
</feature>
<feature type="compositionally biased region" description="Low complexity" evidence="2">
    <location>
        <begin position="4546"/>
        <end position="4556"/>
    </location>
</feature>
<dbReference type="OrthoDB" id="2286360at2759"/>
<proteinExistence type="predicted"/>
<gene>
    <name evidence="3" type="ORF">GPM918_LOCUS6367</name>
    <name evidence="4" type="ORF">SRO942_LOCUS6367</name>
</gene>
<feature type="coiled-coil region" evidence="1">
    <location>
        <begin position="4795"/>
        <end position="5016"/>
    </location>
</feature>
<feature type="region of interest" description="Disordered" evidence="2">
    <location>
        <begin position="4653"/>
        <end position="4673"/>
    </location>
</feature>
<feature type="compositionally biased region" description="Polar residues" evidence="2">
    <location>
        <begin position="4536"/>
        <end position="4545"/>
    </location>
</feature>
<reference evidence="3" key="1">
    <citation type="submission" date="2021-02" db="EMBL/GenBank/DDBJ databases">
        <authorList>
            <person name="Nowell W R."/>
        </authorList>
    </citation>
    <scope>NUCLEOTIDE SEQUENCE</scope>
</reference>
<feature type="coiled-coil region" evidence="1">
    <location>
        <begin position="2695"/>
        <end position="2722"/>
    </location>
</feature>
<feature type="region of interest" description="Disordered" evidence="2">
    <location>
        <begin position="4536"/>
        <end position="4562"/>
    </location>
</feature>
<feature type="coiled-coil region" evidence="1">
    <location>
        <begin position="5307"/>
        <end position="5359"/>
    </location>
</feature>
<dbReference type="EMBL" id="CAJNOQ010000978">
    <property type="protein sequence ID" value="CAF0856704.1"/>
    <property type="molecule type" value="Genomic_DNA"/>
</dbReference>
<feature type="coiled-coil region" evidence="1">
    <location>
        <begin position="859"/>
        <end position="932"/>
    </location>
</feature>
<keyword evidence="5" id="KW-1185">Reference proteome</keyword>
<feature type="coiled-coil region" evidence="1">
    <location>
        <begin position="969"/>
        <end position="1007"/>
    </location>
</feature>
<evidence type="ECO:0000256" key="2">
    <source>
        <dbReference type="SAM" id="MobiDB-lite"/>
    </source>
</evidence>
<dbReference type="EMBL" id="CAJOBC010000978">
    <property type="protein sequence ID" value="CAF3644473.1"/>
    <property type="molecule type" value="Genomic_DNA"/>
</dbReference>
<name>A0A813WFF8_9BILA</name>
<evidence type="ECO:0000313" key="4">
    <source>
        <dbReference type="EMBL" id="CAF3644473.1"/>
    </source>
</evidence>
<feature type="coiled-coil region" evidence="1">
    <location>
        <begin position="808"/>
        <end position="835"/>
    </location>
</feature>
<dbReference type="Proteomes" id="UP000681722">
    <property type="component" value="Unassembled WGS sequence"/>
</dbReference>
<feature type="coiled-coil region" evidence="1">
    <location>
        <begin position="1981"/>
        <end position="2015"/>
    </location>
</feature>
<feature type="coiled-coil region" evidence="1">
    <location>
        <begin position="3906"/>
        <end position="3940"/>
    </location>
</feature>
<organism evidence="3 5">
    <name type="scientific">Didymodactylos carnosus</name>
    <dbReference type="NCBI Taxonomy" id="1234261"/>
    <lineage>
        <taxon>Eukaryota</taxon>
        <taxon>Metazoa</taxon>
        <taxon>Spiralia</taxon>
        <taxon>Gnathifera</taxon>
        <taxon>Rotifera</taxon>
        <taxon>Eurotatoria</taxon>
        <taxon>Bdelloidea</taxon>
        <taxon>Philodinida</taxon>
        <taxon>Philodinidae</taxon>
        <taxon>Didymodactylos</taxon>
    </lineage>
</organism>
<accession>A0A813WFF8</accession>
<dbReference type="Proteomes" id="UP000663829">
    <property type="component" value="Unassembled WGS sequence"/>
</dbReference>
<evidence type="ECO:0000313" key="3">
    <source>
        <dbReference type="EMBL" id="CAF0856704.1"/>
    </source>
</evidence>
<feature type="region of interest" description="Disordered" evidence="2">
    <location>
        <begin position="1"/>
        <end position="21"/>
    </location>
</feature>
<evidence type="ECO:0000256" key="1">
    <source>
        <dbReference type="SAM" id="Coils"/>
    </source>
</evidence>
<feature type="coiled-coil region" evidence="1">
    <location>
        <begin position="3191"/>
        <end position="3264"/>
    </location>
</feature>
<feature type="coiled-coil region" evidence="1">
    <location>
        <begin position="2770"/>
        <end position="2807"/>
    </location>
</feature>
<comment type="caution">
    <text evidence="3">The sequence shown here is derived from an EMBL/GenBank/DDBJ whole genome shotgun (WGS) entry which is preliminary data.</text>
</comment>
<feature type="coiled-coil region" evidence="1">
    <location>
        <begin position="331"/>
        <end position="365"/>
    </location>
</feature>
<feature type="coiled-coil region" evidence="1">
    <location>
        <begin position="1166"/>
        <end position="1250"/>
    </location>
</feature>
<protein>
    <submittedName>
        <fullName evidence="3">Uncharacterized protein</fullName>
    </submittedName>
</protein>
<feature type="coiled-coil region" evidence="1">
    <location>
        <begin position="3059"/>
        <end position="3132"/>
    </location>
</feature>
<feature type="coiled-coil region" evidence="1">
    <location>
        <begin position="397"/>
        <end position="620"/>
    </location>
</feature>
<feature type="coiled-coil region" evidence="1">
    <location>
        <begin position="5052"/>
        <end position="5082"/>
    </location>
</feature>
<feature type="compositionally biased region" description="Basic and acidic residues" evidence="2">
    <location>
        <begin position="10"/>
        <end position="21"/>
    </location>
</feature>
<feature type="coiled-coil region" evidence="1">
    <location>
        <begin position="5188"/>
        <end position="5236"/>
    </location>
</feature>
<sequence>MLRPEQGTFHVDDDNSTDYKREEENISASSFDTLVHYSSEFKINNDKQQNMATIPLKQSSSIQDLPLISNNYQQENEDLTQETNTTSPSTGNFDLSSIKIANDSLPSVVNHQREQEEQEHLQLPLIQSASLEDIQKEVDRVRQMKYSLLFPSLPQDNHHSSSSPSSPVTFNTFSSTIHNINPSSLTEKLHFPDFYSNQQLSTLPFSSTSVTNILESDTTHFIPIKQTFDNTNRKSSSSLSLTEDSKMFDSLLLSSKPVLKLPGMAVRTVQPLRLKKYISSSESDLRQYDSQMNNFAGDSQSDKGPNFSPGWDDDLLFAEWDKERNLFQDYINSLRIEIRVLLQERSEYQANIRQLQENLADRKKLISHTIQHTQVEVQQLSEIKSLESKLLLLQKSLGEKNNVLELLQTEYEMLKEKNVQLQRKISHYKSDMKSQVGVIDELKQKITELCVDLQNLIMIRKRHELSIEQLEQEIKQVDNEKQSLTHHVSIITNEKQDLEKKLQQAKVHIAEQGTQLEMLRSENIQIRSQLSENQRRQLQEKQQIMDYLRQIEIDLIEREQIKAREISLKQELKQINELRNQDLVQLKQLQEQIQKDKLILEKVEHENVQLLDTIKQFNDNSYSTSSDQYDSNSEITSLKLKLIDLQRSCSSLTEQNLQLVAEINLSKTELKHFVDDLKSSSSIDDKILLPSDPLLSDIYHLIQHRDKNEKEHTSIIEQLQNELLISNNLLQINQEQFEMSTQEQNQLIVQHQATIHELQQKLVNMVEQNDKDFQRFLTQFNLQPSIASSLSNPMDEIISIYDWTLAQNRQLQQIINEKTNQIEQMNKNNQHQELILPAPRVQQQQLQQSSDSSSTNYRIEQLENELLNINNFLQTERLRYESELLNVQNLFQNEHLHCEQLQSTINKQNQLLVQYESTIENLQQKLNGNEQQNELDFEKFLIHFGLPYSQEKTSKSRIDDMISIYEWQNRQTIDKYEQELNEKQNLIDKLHETVDEKTKQIEKMNKNSQQQEFVSPSPSHIHSVTLQQQSPNLSAILETTKQDEYLQDELLDIKNQLETQLIRSEELQTELFNVQHLLSCEHLRSEQFQVSYNEQYQQNLQCKLVNQELEQKLFETETILKHLKEENDKAFLRFLSHFDLQSFASSSSLEKNNHIDEIISIYEWQNRRMIDTYEQQLNEKQNINDKLEQLVDEKTNQIEQINRNIQQQELIMSSPNVHSVSIQQKSPSHLEQIQNELSITTNLLESERAQYHNQLINVQNLLQTEHSRSAHQDLVIQDLEKKLFESRTNLNQLNEKNEKDFQRFLTQFKLQPPIESSLSNPMDEIISIYDWTLAQNRQLQQIINEKTNQIEQMNKNNQHQEFPLMSSHLHTVSVQQQSPSIDSNDELLNAKNLVVTEREQVQTNLQNLLDAERLRSEQLHQSYNTLSNKYHDLEQHLNKQELNELIDLNPLFTTIQFPLFDQQPPALERLLNQNKQHRLSSSLVQDILSVFECSCEQLQTRLEELSRENEQLNNTLERLDEQHQQEHKDLELSLQEMINNHKQLKNELEEKLKQIHQLKQQLQQSTEITPTQLSTQQQTTPSHLIEEIESLQKFLEIERQRSHDYEQSKNENQIIVDQLRLELDRRQVELDSCETKSKREQQKQNIVIEQLREQIETDRKQKRTISPTIVTEDIMNTLSSIPQSDLELNLREQRLLSADLQIQLIEKQTFIEHMKEELTKAEQLVKQIEIWGNKESTIDDTSAIEKIDEFLQACSTKLSCSKNFDSILKSLESYDQFLHDCCIKLNLDDTTSREMILDKLDTHKQIFKSVGLKENNFDIWKQSYDEKIQYKRKTKEFLRKCQQKLATLSTFEHILDYIDKSKQLQLDFDEKEGIIHQLQIDNSQLLTFQTLINEKFGTHDNLLQIVAQNELYKNYIDRIQTVQFDSIEQLKLFDCFLESDATIDLILQQWHYLCSTLKQSENKLVDLNQFLNKKWQQNIPIDEMKENLDNFIGQMNEKNELIQKLNDLFQSSQEQMTLDNLFLKIYELFNQQHYLGNMDDISRKLNEYDYLLTNYGQQTFETLLTNLRIMIDNQQKFDYFLTKWNEKYSMNDENLTIDTLETNLFTKFDIQNSIISRSNQFLQYCSELYDESDLTFENLLSKLNQFIFQQKKVDSLLYICNCDSIDTLEQYLIQLNQQQQHIIQQLNDSHERQTRNDEFFYQCQQLLECDQSLQPEDVLEKMKDFKKQEQNKNEFIETCRKLFNQDETSYDTILHQIDNLKRYNEINEKEQMTNLSNEHGYKMNELDNNSDLMNNIQQLNNFKQKFETIIGHEVDDSYLEMLKSNQDQLSLFDASTINDLCLRVQQAEYSCQQMLNDKQKMNDYIHEQCPHIPVESKTDLFHTVEHVTQLYVQQSDDIKQTISDSIDQLKLFNITNLENTVTLRQLFHIWSKISKDLQEKNNLFNEQLQLNQDEKQTMFNAYYSLCNYIQHIKEKLINISDDTVHNEPTYDQFESTFQLNEIVNRLKYENQQPRVDNTNQISTQQENQQQQLLTTLSSGSSDFVLPSVQKVDLSDSSVQTDSINNDDRNTEVIDRLCQLNSQLENEYDLTLTHEINQHPLDRIEFLIRQLQSQLFSETSRCQQYVQANEQWQKYFEKNYAEEFQRKFSHLLSSFEQEPIEEYLTLDHFSNKLLNIIEHNETKNRQIVNQIFEDVIKFDNENENSLEQQLQTIKKELECYKQQTMQSLSSVTAIEERQPSLVEERQSFPVEEHIQIAPLHTKENDEQTAKLEKALNLLKLQTTKLKSAQEEIEQLKSYQQQQQQQQSDPSLIDELTIVNEQILEMKSNAEQLHSKNLLLIEQKHQLELQLDQMVEQQSSMINMAKYNEILIEQLKFTLDEQQKIRENVSEIATMKEQIDIGLQTSVEINHYQTQTELITKESDDRMTQTDNTELHSNECQTDMIHNSDKEIQTQLVNQLWTLTYDENLDKSVDDEDEIDELFNTNQLNDELSSMSLDSICNYLSSESRQIITRSKLNFNELQILDDPNEVLFRLCYLAYRCYQNQLQSCEAKHLYNEGYIRVLKDEYQLLNSEKNDKVEQLSFIQEQNYELQKKLDKLKDERSELNFTHDSEIDELKLSHDKILDDMQLYQQQLLDQLNLKSELCEKLSTEIKEIKYDLHSRLSYYDQEHAQYEQQKLHIQQLNDLLNEYNYPEMKRKYMDLEQDYVQIKNDCNYFRQQFEQLKNVEIAVLEQKYLEIKQELDAVQREKETLEELNSELFQYKMQFQQQYDSDMQPKLSSTRVTATSAFEQEDNQFGHDVTDDNGLLLVQQKQRTSPMILNKDGIITDGTVPFQVGGGVSERQTSNIDNAVQYEFESQPATNHSEISYDESSVLAKPIMIDQSTLTEYDYSSQPSVDSNTDIITDSNMQSFITHVETVNSGVQCELLTELKPNDEFAIAESNKKVDQNIEESRESFMDEVQPGWMSHIYGSYPIEGDKIPMITTESKESQYDFEVEPSGIETTDQEIQCDFTSDEPHVPLEMNDQIDRITSEIDLSALNIDEGEWSNNVPLLSLSIDPNDYLYEEQQSSHGNMQESVEKSMSVDIHSFSIDKNETDNEIDQSESLSKLITDSKEIQYNLTTTEEKEKFDKPLLVDQAVMTEGPYETHQAVNTNTDFVHSYTSTTPIETVDSDIQCGLLIEPEYNPLPIESRGSQYDIIEEQQQPPRHLETSDRDIQCDLLVDSSDILIPQSLINDHMKQDYSQMSSSLYVDESLRATAETERKSWPEIRSLSETILMDPSSQTEVDISTITDSNMQIQNDDTADSSVPKNLTSQPSSLFTENVLPMIVDEETVPSSIQSRTTEFSQSPQLSIPLHVVQSTIMTDSQSSQNSLVSFDDKETQYEIPLEDDNEPAHTLRQRLKKSTALLRTSLSKIKTLEMDNRQLQSEIENLRNQLAEYEQPQQSSITTQKPTLSEIEKEQEILIEDDGGDSSENIRIINSEHKTTQTEVVEQEQSQETTQKLLKAKKLLTTIKHRLEEIMTLAQYVKTNKEYSLIEMIGIIHDHFEQQQFSSNLSTQIVQGETVEADQQTVVTDISTLTDTEYNNNGLKTDSSLEKNVNTIDSSIQCELLTNNISLVESRLSYVNDQDIQCELLSDNVQPEQERKVNFEIVDNQVQCELEPIIVREDRATQHDQDEKIDREMMTDDQQSMVEKVDSNVQCYFEIVHESKETQYDIEEDNDENKKSLLLDQANMTEPRQPDYSVGTSTDTVSNTDRDTSTIQVHLVDNDVQCDLLTEQDTYSYIIQHTPAILTESKESQYDLVEEEVGGSQIETIDQNTQYEIQDLSSLPTNEYREQEQVQNLSSPIDLNSFYINEGDWGNDPIITTNSEEIIYEKDENLKQPLMIEEATMTDFISDSISGHSIDTNTDFINNTNVETFTLAVETVDSNIQCQLLTDPETNDQNTQYEVETIDTKAVQCELIVDEVKPFRIDGTSMTDPQQEQPEVEIRSYHSIDTNTDSITTRNARTSTIRVKRINNSVQCQLLVEHINPETMDQVTMSESPDVQDQSSQHSYTTSSESKETQYDIIDNSKQLETVDQDIQCNLFVDHSTSSPFRNDQQLQQTSSPLDLSSFNINEGEEKSLLDIQLLSKNILIDTSCQTEMFLDLMVDTTTQTENNEEMRKDDTKTTPITDNSVGTSVANRLFGFFSTSQPKTATSIEKEEPLLKSVPLSGSSSISTVSSFTQTDNEPQEKLKTINAKLKRALQSIKEKIHKIVEQRPDLFNDYDHQTTDFDTMNYLDFLMKYLLEKKDHESDTIRMYEIQIENLFQERNMLNEQHLEEIRQIDDQYKSDLKQLNQQLNEKENELSMIKEEEIRTTEHTNDLESQVNQYHEQLENEYQMKMEQLLILKNQQQQSQMNIETQTIGLSMTEYEETIHRKQLEQLENQLSKTNEEKEILRQRLSEVEYNLNQNQLILEQQQNTNEQLRESENTLKMYELQIETLISERDTLVEQHHEQLQQLDEEYQQKSEQQQKTVSNVETQTLKENLYPLPTPTDRISRRIFEQELSAWTSETERLTLVLQQIQNENKKLKELTSKLETMAYEYSHENEQLKLENEKLLLSSNSNLSPSSINLSTHQNDRDICLLTLKLLTCEVALQTTPFENLEELSKKLLTSTSSDSLYQELVHEIDLLKKSFLQGDGYSNNSVVAITNNQDEMQRLQLQLNETTDRLKETEKQLKTIRSQNVRLKKQLENYTFQFKHVQHEMNDKIQEMLILKKETDRLRTIELQYRTELNHIKADFLSEQLVCKQLQRELADFKSALPLTNESLNNLRDIVELKERELQALKDKLEHTSSTHQMEINELHKTNQFALDNIKRFEQLDVRHIQKRTDLEKRLTKFSRLVRPLLSFYETHSSNEISVDELRTLITDTEAEERIVQSLGPIRDCLGLLEAQMKDLHHGLIENHARKSKSWKYKLGFECVSCESRWEVTHDIRDLEEACSDPERFLETSRVEPMHVCTCPTTDFDVEKILERDVRYCLKHVIDRVINDDGDKQ</sequence>
<evidence type="ECO:0000313" key="5">
    <source>
        <dbReference type="Proteomes" id="UP000663829"/>
    </source>
</evidence>
<feature type="coiled-coil region" evidence="1">
    <location>
        <begin position="1488"/>
        <end position="1568"/>
    </location>
</feature>